<dbReference type="InterPro" id="IPR050140">
    <property type="entry name" value="SRY-related_HMG-box_TF-like"/>
</dbReference>
<dbReference type="EMBL" id="MU825396">
    <property type="protein sequence ID" value="KAJ7394933.1"/>
    <property type="molecule type" value="Genomic_DNA"/>
</dbReference>
<evidence type="ECO:0000256" key="1">
    <source>
        <dbReference type="ARBA" id="ARBA00004324"/>
    </source>
</evidence>
<evidence type="ECO:0000256" key="4">
    <source>
        <dbReference type="ARBA" id="ARBA00022782"/>
    </source>
</evidence>
<evidence type="ECO:0000256" key="10">
    <source>
        <dbReference type="ARBA" id="ARBA00032498"/>
    </source>
</evidence>
<evidence type="ECO:0000256" key="13">
    <source>
        <dbReference type="SAM" id="MobiDB-lite"/>
    </source>
</evidence>
<keyword evidence="4" id="KW-0221">Differentiation</keyword>
<evidence type="ECO:0000256" key="3">
    <source>
        <dbReference type="ARBA" id="ARBA00019052"/>
    </source>
</evidence>
<feature type="region of interest" description="Disordered" evidence="13">
    <location>
        <begin position="169"/>
        <end position="209"/>
    </location>
</feature>
<dbReference type="PROSITE" id="PS50118">
    <property type="entry name" value="HMG_BOX_2"/>
    <property type="match status" value="1"/>
</dbReference>
<dbReference type="Pfam" id="PF00505">
    <property type="entry name" value="HMG_box"/>
    <property type="match status" value="1"/>
</dbReference>
<evidence type="ECO:0000256" key="7">
    <source>
        <dbReference type="ARBA" id="ARBA00023125"/>
    </source>
</evidence>
<dbReference type="Gene3D" id="3.40.50.10190">
    <property type="entry name" value="BRCT domain"/>
    <property type="match status" value="1"/>
</dbReference>
<comment type="similarity">
    <text evidence="2">Belongs to the SRY family.</text>
</comment>
<evidence type="ECO:0000256" key="2">
    <source>
        <dbReference type="ARBA" id="ARBA00005998"/>
    </source>
</evidence>
<dbReference type="GO" id="GO:0007548">
    <property type="term" value="P:sex differentiation"/>
    <property type="evidence" value="ECO:0007669"/>
    <property type="project" value="UniProtKB-KW"/>
</dbReference>
<reference evidence="16" key="1">
    <citation type="submission" date="2023-01" db="EMBL/GenBank/DDBJ databases">
        <title>Genome assembly of the deep-sea coral Lophelia pertusa.</title>
        <authorList>
            <person name="Herrera S."/>
            <person name="Cordes E."/>
        </authorList>
    </citation>
    <scope>NUCLEOTIDE SEQUENCE</scope>
    <source>
        <strain evidence="16">USNM1676648</strain>
        <tissue evidence="16">Polyp</tissue>
    </source>
</reference>
<comment type="function">
    <text evidence="11">Transcriptional regulator that controls a genetic switch in male development. It is necessary and sufficient for initiating male sex determination by directing the development of supporting cell precursors (pre-Sertoli cells) as Sertoli rather than granulosa cells. Involved in different aspects of gene regulation including promoter activation or repression. Binds to the DNA consensus sequence 5'-[AT]AACAA[AT]-3'. SRY HMG box recognizes DNA by partial intercalation in the minor groove and promotes DNA bending. Also involved in pre-mRNA splicing. In male adult brain involved in the maintenance of motor functions of dopaminergic neurons.</text>
</comment>
<feature type="domain" description="HMG box" evidence="14">
    <location>
        <begin position="204"/>
        <end position="272"/>
    </location>
</feature>
<evidence type="ECO:0000256" key="12">
    <source>
        <dbReference type="PROSITE-ProRule" id="PRU00267"/>
    </source>
</evidence>
<evidence type="ECO:0000313" key="16">
    <source>
        <dbReference type="EMBL" id="KAJ7394933.1"/>
    </source>
</evidence>
<dbReference type="GO" id="GO:0005516">
    <property type="term" value="F:calmodulin binding"/>
    <property type="evidence" value="ECO:0007669"/>
    <property type="project" value="UniProtKB-KW"/>
</dbReference>
<evidence type="ECO:0000256" key="11">
    <source>
        <dbReference type="ARBA" id="ARBA00045821"/>
    </source>
</evidence>
<keyword evidence="6" id="KW-0726">Sexual differentiation</keyword>
<evidence type="ECO:0000313" key="17">
    <source>
        <dbReference type="Proteomes" id="UP001163046"/>
    </source>
</evidence>
<keyword evidence="8" id="KW-0010">Activator</keyword>
<dbReference type="GO" id="GO:0000978">
    <property type="term" value="F:RNA polymerase II cis-regulatory region sequence-specific DNA binding"/>
    <property type="evidence" value="ECO:0007669"/>
    <property type="project" value="TreeGrafter"/>
</dbReference>
<dbReference type="CDD" id="cd00084">
    <property type="entry name" value="HMG-box_SF"/>
    <property type="match status" value="1"/>
</dbReference>
<feature type="DNA-binding region" description="HMG box" evidence="12">
    <location>
        <begin position="204"/>
        <end position="272"/>
    </location>
</feature>
<dbReference type="PANTHER" id="PTHR10270:SF161">
    <property type="entry name" value="SEX-DETERMINING REGION Y PROTEIN"/>
    <property type="match status" value="1"/>
</dbReference>
<keyword evidence="5" id="KW-0112">Calmodulin-binding</keyword>
<gene>
    <name evidence="16" type="ORF">OS493_000770</name>
</gene>
<dbReference type="InterPro" id="IPR036420">
    <property type="entry name" value="BRCT_dom_sf"/>
</dbReference>
<keyword evidence="17" id="KW-1185">Reference proteome</keyword>
<protein>
    <recommendedName>
        <fullName evidence="3">Sex-determining region Y protein</fullName>
    </recommendedName>
    <alternativeName>
        <fullName evidence="10">Testis-determining factor</fullName>
    </alternativeName>
</protein>
<name>A0A9X0DDP4_9CNID</name>
<evidence type="ECO:0000256" key="9">
    <source>
        <dbReference type="ARBA" id="ARBA00023163"/>
    </source>
</evidence>
<accession>A0A9X0DDP4</accession>
<dbReference type="GO" id="GO:0016607">
    <property type="term" value="C:nuclear speck"/>
    <property type="evidence" value="ECO:0007669"/>
    <property type="project" value="UniProtKB-SubCell"/>
</dbReference>
<dbReference type="InterPro" id="IPR036910">
    <property type="entry name" value="HMG_box_dom_sf"/>
</dbReference>
<dbReference type="GO" id="GO:0030154">
    <property type="term" value="P:cell differentiation"/>
    <property type="evidence" value="ECO:0007669"/>
    <property type="project" value="UniProtKB-KW"/>
</dbReference>
<keyword evidence="7 12" id="KW-0238">DNA-binding</keyword>
<comment type="subcellular location">
    <subcellularLocation>
        <location evidence="1">Nucleus speckle</location>
    </subcellularLocation>
</comment>
<dbReference type="OrthoDB" id="5550281at2759"/>
<dbReference type="SUPFAM" id="SSF52113">
    <property type="entry name" value="BRCT domain"/>
    <property type="match status" value="1"/>
</dbReference>
<comment type="caution">
    <text evidence="16">The sequence shown here is derived from an EMBL/GenBank/DDBJ whole genome shotgun (WGS) entry which is preliminary data.</text>
</comment>
<dbReference type="PANTHER" id="PTHR10270">
    <property type="entry name" value="SOX TRANSCRIPTION FACTOR"/>
    <property type="match status" value="1"/>
</dbReference>
<evidence type="ECO:0000259" key="15">
    <source>
        <dbReference type="PROSITE" id="PS50172"/>
    </source>
</evidence>
<dbReference type="GO" id="GO:0001228">
    <property type="term" value="F:DNA-binding transcription activator activity, RNA polymerase II-specific"/>
    <property type="evidence" value="ECO:0007669"/>
    <property type="project" value="TreeGrafter"/>
</dbReference>
<dbReference type="InterPro" id="IPR001357">
    <property type="entry name" value="BRCT_dom"/>
</dbReference>
<organism evidence="16 17">
    <name type="scientific">Desmophyllum pertusum</name>
    <dbReference type="NCBI Taxonomy" id="174260"/>
    <lineage>
        <taxon>Eukaryota</taxon>
        <taxon>Metazoa</taxon>
        <taxon>Cnidaria</taxon>
        <taxon>Anthozoa</taxon>
        <taxon>Hexacorallia</taxon>
        <taxon>Scleractinia</taxon>
        <taxon>Caryophylliina</taxon>
        <taxon>Caryophylliidae</taxon>
        <taxon>Desmophyllum</taxon>
    </lineage>
</organism>
<sequence>MVCEITPQKTRLNVAVKPKERPFLVEISSLHEPVPQVLSGHTFVISGWLNEKDKSGITNAEQLTPIILSNGGKVFTKDISGAADANFILVTSQKELEKDVKKINKSIVHAYQYKWPLVTKQFVLHADKEKVLPDIENYKLQTHNLDNAPTNALVHVKVVKQSELLASGTKSAHRELKKLMRRKRKPASEENGSNKENGPPKQKPKRPANGFIVFATKKFARLAKENPEKSMSEINKMISQEWKSLSDEERKQYKEMGQSDFQQKTDEWNRVLETTRTNPNTHPNNGILAFARMTRN</sequence>
<dbReference type="SMART" id="SM00398">
    <property type="entry name" value="HMG"/>
    <property type="match status" value="1"/>
</dbReference>
<proteinExistence type="inferred from homology"/>
<dbReference type="Proteomes" id="UP001163046">
    <property type="component" value="Unassembled WGS sequence"/>
</dbReference>
<keyword evidence="12" id="KW-0539">Nucleus</keyword>
<dbReference type="PROSITE" id="PS50172">
    <property type="entry name" value="BRCT"/>
    <property type="match status" value="1"/>
</dbReference>
<evidence type="ECO:0000256" key="6">
    <source>
        <dbReference type="ARBA" id="ARBA00022928"/>
    </source>
</evidence>
<keyword evidence="9" id="KW-0804">Transcription</keyword>
<dbReference type="Gene3D" id="1.10.30.10">
    <property type="entry name" value="High mobility group box domain"/>
    <property type="match status" value="1"/>
</dbReference>
<dbReference type="InterPro" id="IPR009071">
    <property type="entry name" value="HMG_box_dom"/>
</dbReference>
<evidence type="ECO:0000259" key="14">
    <source>
        <dbReference type="PROSITE" id="PS50118"/>
    </source>
</evidence>
<feature type="domain" description="BRCT" evidence="15">
    <location>
        <begin position="33"/>
        <end position="140"/>
    </location>
</feature>
<evidence type="ECO:0000256" key="8">
    <source>
        <dbReference type="ARBA" id="ARBA00023159"/>
    </source>
</evidence>
<dbReference type="SUPFAM" id="SSF47095">
    <property type="entry name" value="HMG-box"/>
    <property type="match status" value="1"/>
</dbReference>
<evidence type="ECO:0000256" key="5">
    <source>
        <dbReference type="ARBA" id="ARBA00022860"/>
    </source>
</evidence>
<dbReference type="AlphaFoldDB" id="A0A9X0DDP4"/>